<evidence type="ECO:0000256" key="2">
    <source>
        <dbReference type="SAM" id="MobiDB-lite"/>
    </source>
</evidence>
<dbReference type="EMBL" id="JARYMX010000003">
    <property type="protein sequence ID" value="KAJ9557470.1"/>
    <property type="molecule type" value="Genomic_DNA"/>
</dbReference>
<dbReference type="AlphaFoldDB" id="A0AA38TMG7"/>
<dbReference type="GO" id="GO:0000723">
    <property type="term" value="P:telomere maintenance"/>
    <property type="evidence" value="ECO:0007669"/>
    <property type="project" value="InterPro"/>
</dbReference>
<dbReference type="SUPFAM" id="SSF52540">
    <property type="entry name" value="P-loop containing nucleoside triphosphate hydrolases"/>
    <property type="match status" value="1"/>
</dbReference>
<dbReference type="GO" id="GO:0005524">
    <property type="term" value="F:ATP binding"/>
    <property type="evidence" value="ECO:0007669"/>
    <property type="project" value="UniProtKB-KW"/>
</dbReference>
<evidence type="ECO:0000313" key="6">
    <source>
        <dbReference type="Proteomes" id="UP001172457"/>
    </source>
</evidence>
<dbReference type="GO" id="GO:0006281">
    <property type="term" value="P:DNA repair"/>
    <property type="evidence" value="ECO:0007669"/>
    <property type="project" value="UniProtKB-KW"/>
</dbReference>
<evidence type="ECO:0000259" key="4">
    <source>
        <dbReference type="Pfam" id="PF21530"/>
    </source>
</evidence>
<feature type="region of interest" description="Disordered" evidence="2">
    <location>
        <begin position="699"/>
        <end position="731"/>
    </location>
</feature>
<dbReference type="Proteomes" id="UP001172457">
    <property type="component" value="Chromosome 3"/>
</dbReference>
<protein>
    <recommendedName>
        <fullName evidence="1">ATP-dependent DNA helicase</fullName>
        <ecNumber evidence="1">5.6.2.3</ecNumber>
    </recommendedName>
</protein>
<keyword evidence="1" id="KW-0378">Hydrolase</keyword>
<feature type="non-terminal residue" evidence="5">
    <location>
        <position position="1"/>
    </location>
</feature>
<dbReference type="GO" id="GO:0016787">
    <property type="term" value="F:hydrolase activity"/>
    <property type="evidence" value="ECO:0007669"/>
    <property type="project" value="UniProtKB-KW"/>
</dbReference>
<dbReference type="Pfam" id="PF21530">
    <property type="entry name" value="Pif1_2B_dom"/>
    <property type="match status" value="1"/>
</dbReference>
<dbReference type="InterPro" id="IPR012340">
    <property type="entry name" value="NA-bd_OB-fold"/>
</dbReference>
<comment type="cofactor">
    <cofactor evidence="1">
        <name>Mg(2+)</name>
        <dbReference type="ChEBI" id="CHEBI:18420"/>
    </cofactor>
</comment>
<dbReference type="GO" id="GO:0043139">
    <property type="term" value="F:5'-3' DNA helicase activity"/>
    <property type="evidence" value="ECO:0007669"/>
    <property type="project" value="UniProtKB-EC"/>
</dbReference>
<keyword evidence="6" id="KW-1185">Reference proteome</keyword>
<dbReference type="FunFam" id="3.40.50.300:FF:002884">
    <property type="entry name" value="ATP-dependent DNA helicase"/>
    <property type="match status" value="1"/>
</dbReference>
<dbReference type="Pfam" id="PF05970">
    <property type="entry name" value="PIF1"/>
    <property type="match status" value="1"/>
</dbReference>
<sequence>MSDRKCFEALDKTLRDILDEPLRLFGGKTILLGGDFRQTLPVKPKGTKMDIIASSIIESTLWRHFKIYKLSQNMRLFRQDIDDKEKREVAAFSSWLLQVGDGYIGTPDKDNPVDTKWVEIPKNYLIHDHDNALAELIKFIYNDDVLENATASTFSDKAIVCPKNESADEINNLILNILPGEPTTYLSVDSIIPRANEKGDTEVLYPPEYLNHLNFNNFPTHSLELKVGAPIMLLRIDGLCNGTRMIVRQLLPKIIEAEVITGIQIGYKVYIPRICLNYNDKELPFIFKRRQFPVKLCYAMTINKSQGQSLNKIGIYLPEPIFGHGQLYVALSRATSPTGLKILIKQQQDQPSCCTKNIVYSDFLKRVDYFQGHAIQGNMSFNDIEYFNQVMQLGSAYKISNFNCEQTKAWQRTLPNPTTVHFGRFTKFEQILPDGFPDHHFNFTSYNQLPARLTKNSILTDYIGCLRAVGELMQSGDPNKTQVVRRILDIENLKLFIYTLSENVITHGILELQLSATPATHYYFNPDIQEVHQSVELVKYDLDPPLTIRRQRYEDKEKENTRNRFSLAILLAQNPNGYKYVRFTCEAKVVDISTVTEWYHYTCTICNKKVRNGYVTDDSATAAFTFFSPSADMITKVSCNELVKEMGNPDPHRIPPAIDAIKGIKHIFQFHFNPLCKKESVEFILDGILDDVAQPDFTEQTHKQQSGLMSTSSSISHKKEKSQVLPPASGSTKRILLPMHGTLFWRFEAHTNANATTS</sequence>
<reference evidence="5" key="1">
    <citation type="submission" date="2023-03" db="EMBL/GenBank/DDBJ databases">
        <title>Chromosome-scale reference genome and RAD-based genetic map of yellow starthistle (Centaurea solstitialis) reveal putative structural variation and QTLs associated with invader traits.</title>
        <authorList>
            <person name="Reatini B."/>
            <person name="Cang F.A."/>
            <person name="Jiang Q."/>
            <person name="Mckibben M.T.W."/>
            <person name="Barker M.S."/>
            <person name="Rieseberg L.H."/>
            <person name="Dlugosch K.M."/>
        </authorList>
    </citation>
    <scope>NUCLEOTIDE SEQUENCE</scope>
    <source>
        <strain evidence="5">CAN-66</strain>
        <tissue evidence="5">Leaf</tissue>
    </source>
</reference>
<organism evidence="5 6">
    <name type="scientific">Centaurea solstitialis</name>
    <name type="common">yellow star-thistle</name>
    <dbReference type="NCBI Taxonomy" id="347529"/>
    <lineage>
        <taxon>Eukaryota</taxon>
        <taxon>Viridiplantae</taxon>
        <taxon>Streptophyta</taxon>
        <taxon>Embryophyta</taxon>
        <taxon>Tracheophyta</taxon>
        <taxon>Spermatophyta</taxon>
        <taxon>Magnoliopsida</taxon>
        <taxon>eudicotyledons</taxon>
        <taxon>Gunneridae</taxon>
        <taxon>Pentapetalae</taxon>
        <taxon>asterids</taxon>
        <taxon>campanulids</taxon>
        <taxon>Asterales</taxon>
        <taxon>Asteraceae</taxon>
        <taxon>Carduoideae</taxon>
        <taxon>Cardueae</taxon>
        <taxon>Centaureinae</taxon>
        <taxon>Centaurea</taxon>
    </lineage>
</organism>
<feature type="compositionally biased region" description="Polar residues" evidence="2">
    <location>
        <begin position="703"/>
        <end position="715"/>
    </location>
</feature>
<keyword evidence="1" id="KW-0347">Helicase</keyword>
<feature type="domain" description="DNA helicase Pif1-like 2B" evidence="4">
    <location>
        <begin position="208"/>
        <end position="250"/>
    </location>
</feature>
<dbReference type="Gene3D" id="3.40.50.300">
    <property type="entry name" value="P-loop containing nucleotide triphosphate hydrolases"/>
    <property type="match status" value="1"/>
</dbReference>
<keyword evidence="1" id="KW-0547">Nucleotide-binding</keyword>
<gene>
    <name evidence="5" type="ORF">OSB04_012084</name>
</gene>
<dbReference type="Gene3D" id="2.40.50.140">
    <property type="entry name" value="Nucleic acid-binding proteins"/>
    <property type="match status" value="1"/>
</dbReference>
<evidence type="ECO:0000256" key="1">
    <source>
        <dbReference type="RuleBase" id="RU363044"/>
    </source>
</evidence>
<accession>A0AA38TMG7</accession>
<name>A0AA38TMG7_9ASTR</name>
<keyword evidence="1" id="KW-0067">ATP-binding</keyword>
<comment type="catalytic activity">
    <reaction evidence="1">
        <text>ATP + H2O = ADP + phosphate + H(+)</text>
        <dbReference type="Rhea" id="RHEA:13065"/>
        <dbReference type="ChEBI" id="CHEBI:15377"/>
        <dbReference type="ChEBI" id="CHEBI:15378"/>
        <dbReference type="ChEBI" id="CHEBI:30616"/>
        <dbReference type="ChEBI" id="CHEBI:43474"/>
        <dbReference type="ChEBI" id="CHEBI:456216"/>
        <dbReference type="EC" id="5.6.2.3"/>
    </reaction>
</comment>
<dbReference type="SUPFAM" id="SSF50249">
    <property type="entry name" value="Nucleic acid-binding proteins"/>
    <property type="match status" value="1"/>
</dbReference>
<keyword evidence="1" id="KW-0234">DNA repair</keyword>
<dbReference type="InterPro" id="IPR027417">
    <property type="entry name" value="P-loop_NTPase"/>
</dbReference>
<dbReference type="GO" id="GO:0006310">
    <property type="term" value="P:DNA recombination"/>
    <property type="evidence" value="ECO:0007669"/>
    <property type="project" value="UniProtKB-KW"/>
</dbReference>
<evidence type="ECO:0000259" key="3">
    <source>
        <dbReference type="Pfam" id="PF05970"/>
    </source>
</evidence>
<keyword evidence="1" id="KW-0233">DNA recombination</keyword>
<dbReference type="EC" id="5.6.2.3" evidence="1"/>
<dbReference type="PANTHER" id="PTHR10492:SF96">
    <property type="entry name" value="ATP-DEPENDENT DNA HELICASE"/>
    <property type="match status" value="1"/>
</dbReference>
<keyword evidence="1" id="KW-0227">DNA damage</keyword>
<dbReference type="InterPro" id="IPR010285">
    <property type="entry name" value="DNA_helicase_pif1-like_DEAD"/>
</dbReference>
<proteinExistence type="inferred from homology"/>
<evidence type="ECO:0000313" key="5">
    <source>
        <dbReference type="EMBL" id="KAJ9557470.1"/>
    </source>
</evidence>
<dbReference type="PANTHER" id="PTHR10492">
    <property type="match status" value="1"/>
</dbReference>
<dbReference type="InterPro" id="IPR049163">
    <property type="entry name" value="Pif1-like_2B_dom"/>
</dbReference>
<comment type="similarity">
    <text evidence="1">Belongs to the helicase family.</text>
</comment>
<dbReference type="CDD" id="cd18809">
    <property type="entry name" value="SF1_C_RecD"/>
    <property type="match status" value="1"/>
</dbReference>
<comment type="caution">
    <text evidence="5">The sequence shown here is derived from an EMBL/GenBank/DDBJ whole genome shotgun (WGS) entry which is preliminary data.</text>
</comment>
<feature type="domain" description="DNA helicase Pif1-like DEAD-box helicase" evidence="3">
    <location>
        <begin position="1"/>
        <end position="108"/>
    </location>
</feature>